<feature type="compositionally biased region" description="Polar residues" evidence="2">
    <location>
        <begin position="107"/>
        <end position="118"/>
    </location>
</feature>
<dbReference type="PANTHER" id="PTHR46558">
    <property type="entry name" value="TRACRIPTIONAL REGULATORY PROTEIN-RELATED-RELATED"/>
    <property type="match status" value="1"/>
</dbReference>
<dbReference type="SMART" id="SM00530">
    <property type="entry name" value="HTH_XRE"/>
    <property type="match status" value="1"/>
</dbReference>
<dbReference type="Proteomes" id="UP000010988">
    <property type="component" value="Unassembled WGS sequence"/>
</dbReference>
<dbReference type="GO" id="GO:0003677">
    <property type="term" value="F:DNA binding"/>
    <property type="evidence" value="ECO:0007669"/>
    <property type="project" value="UniProtKB-KW"/>
</dbReference>
<evidence type="ECO:0000313" key="4">
    <source>
        <dbReference type="EMBL" id="GAC48818.1"/>
    </source>
</evidence>
<reference evidence="4 5" key="1">
    <citation type="submission" date="2012-12" db="EMBL/GenBank/DDBJ databases">
        <title>Whole genome shotgun sequence of Gordonia aichiensis NBRC 108223.</title>
        <authorList>
            <person name="Isaki-Nakamura S."/>
            <person name="Hosoyama A."/>
            <person name="Tsuchikane K."/>
            <person name="Ando Y."/>
            <person name="Baba S."/>
            <person name="Ohji S."/>
            <person name="Hamada M."/>
            <person name="Tamura T."/>
            <person name="Yamazoe A."/>
            <person name="Yamazaki S."/>
            <person name="Fujita N."/>
        </authorList>
    </citation>
    <scope>NUCLEOTIDE SEQUENCE [LARGE SCALE GENOMIC DNA]</scope>
    <source>
        <strain evidence="4 5">NBRC 108223</strain>
    </source>
</reference>
<dbReference type="AlphaFoldDB" id="L7KM78"/>
<evidence type="ECO:0000259" key="3">
    <source>
        <dbReference type="PROSITE" id="PS50943"/>
    </source>
</evidence>
<proteinExistence type="predicted"/>
<accession>L7KM78</accession>
<name>L7KM78_9ACTN</name>
<dbReference type="STRING" id="1220583.GOACH_07_01020"/>
<sequence length="118" mass="12810">MRRGEKLPIYNRIGVLRAERRMSRADLAGLVGINVQSVGALERGDNYPSLDLAFRICDVFNLPVEAVFSRTEFGAMSAELYGRPAERPREDAVPTNHGPAGAEPSSADPSTPHSSTEV</sequence>
<dbReference type="SUPFAM" id="SSF47413">
    <property type="entry name" value="lambda repressor-like DNA-binding domains"/>
    <property type="match status" value="1"/>
</dbReference>
<feature type="region of interest" description="Disordered" evidence="2">
    <location>
        <begin position="82"/>
        <end position="118"/>
    </location>
</feature>
<evidence type="ECO:0000256" key="2">
    <source>
        <dbReference type="SAM" id="MobiDB-lite"/>
    </source>
</evidence>
<dbReference type="Pfam" id="PF01381">
    <property type="entry name" value="HTH_3"/>
    <property type="match status" value="1"/>
</dbReference>
<protein>
    <submittedName>
        <fullName evidence="4">Putative DNA-binding protein</fullName>
    </submittedName>
</protein>
<gene>
    <name evidence="4" type="ORF">GOACH_07_01020</name>
</gene>
<dbReference type="PANTHER" id="PTHR46558:SF4">
    <property type="entry name" value="DNA-BIDING PHAGE PROTEIN"/>
    <property type="match status" value="1"/>
</dbReference>
<dbReference type="CDD" id="cd00093">
    <property type="entry name" value="HTH_XRE"/>
    <property type="match status" value="1"/>
</dbReference>
<feature type="domain" description="HTH cro/C1-type" evidence="3">
    <location>
        <begin position="16"/>
        <end position="67"/>
    </location>
</feature>
<evidence type="ECO:0000313" key="5">
    <source>
        <dbReference type="Proteomes" id="UP000010988"/>
    </source>
</evidence>
<dbReference type="InterPro" id="IPR010982">
    <property type="entry name" value="Lambda_DNA-bd_dom_sf"/>
</dbReference>
<evidence type="ECO:0000256" key="1">
    <source>
        <dbReference type="ARBA" id="ARBA00023125"/>
    </source>
</evidence>
<keyword evidence="1 4" id="KW-0238">DNA-binding</keyword>
<dbReference type="eggNOG" id="COG1476">
    <property type="taxonomic scope" value="Bacteria"/>
</dbReference>
<dbReference type="PROSITE" id="PS50943">
    <property type="entry name" value="HTH_CROC1"/>
    <property type="match status" value="1"/>
</dbReference>
<organism evidence="4 5">
    <name type="scientific">Gordonia aichiensis NBRC 108223</name>
    <dbReference type="NCBI Taxonomy" id="1220583"/>
    <lineage>
        <taxon>Bacteria</taxon>
        <taxon>Bacillati</taxon>
        <taxon>Actinomycetota</taxon>
        <taxon>Actinomycetes</taxon>
        <taxon>Mycobacteriales</taxon>
        <taxon>Gordoniaceae</taxon>
        <taxon>Gordonia</taxon>
    </lineage>
</organism>
<comment type="caution">
    <text evidence="4">The sequence shown here is derived from an EMBL/GenBank/DDBJ whole genome shotgun (WGS) entry which is preliminary data.</text>
</comment>
<dbReference type="InterPro" id="IPR001387">
    <property type="entry name" value="Cro/C1-type_HTH"/>
</dbReference>
<dbReference type="Gene3D" id="1.10.260.40">
    <property type="entry name" value="lambda repressor-like DNA-binding domains"/>
    <property type="match status" value="1"/>
</dbReference>
<dbReference type="EMBL" id="BANR01000007">
    <property type="protein sequence ID" value="GAC48818.1"/>
    <property type="molecule type" value="Genomic_DNA"/>
</dbReference>
<keyword evidence="5" id="KW-1185">Reference proteome</keyword>